<keyword evidence="4" id="KW-1185">Reference proteome</keyword>
<evidence type="ECO:0000313" key="3">
    <source>
        <dbReference type="EMBL" id="KAF9462887.1"/>
    </source>
</evidence>
<dbReference type="Pfam" id="PF11176">
    <property type="entry name" value="Tma16"/>
    <property type="match status" value="1"/>
</dbReference>
<evidence type="ECO:0000256" key="2">
    <source>
        <dbReference type="SAM" id="MobiDB-lite"/>
    </source>
</evidence>
<sequence>MAPSKPGKASPAPKKEKIHHPSSRKAGQLARNALRKGKLGNLASKRGQKHNSLVDVYGFFFHALPEEGALTLPELHQIIQEIWLTRYDDELEQERAARRKGRPKSTKEMKLEALKISETENYRTGLEVPDLTHPPTVEIFRRWDQKEVAFIQLLRFIRIFSGEPEVALVSKPGKHLSITGVSESIQQDGDEVMGDKG</sequence>
<dbReference type="Proteomes" id="UP000807353">
    <property type="component" value="Unassembled WGS sequence"/>
</dbReference>
<name>A0A9P5Y3M1_9AGAR</name>
<dbReference type="InterPro" id="IPR038356">
    <property type="entry name" value="Tma16_sf"/>
</dbReference>
<feature type="compositionally biased region" description="Low complexity" evidence="2">
    <location>
        <begin position="1"/>
        <end position="12"/>
    </location>
</feature>
<dbReference type="PANTHER" id="PTHR13349">
    <property type="entry name" value="TRANSLATION MACHINERY-ASSOCIATED PROTEIN 16"/>
    <property type="match status" value="1"/>
</dbReference>
<dbReference type="PANTHER" id="PTHR13349:SF2">
    <property type="entry name" value="TRANSLATION MACHINERY-ASSOCIATED PROTEIN 16"/>
    <property type="match status" value="1"/>
</dbReference>
<organism evidence="3 4">
    <name type="scientific">Collybia nuda</name>
    <dbReference type="NCBI Taxonomy" id="64659"/>
    <lineage>
        <taxon>Eukaryota</taxon>
        <taxon>Fungi</taxon>
        <taxon>Dikarya</taxon>
        <taxon>Basidiomycota</taxon>
        <taxon>Agaricomycotina</taxon>
        <taxon>Agaricomycetes</taxon>
        <taxon>Agaricomycetidae</taxon>
        <taxon>Agaricales</taxon>
        <taxon>Tricholomatineae</taxon>
        <taxon>Clitocybaceae</taxon>
        <taxon>Collybia</taxon>
    </lineage>
</organism>
<dbReference type="EMBL" id="MU150267">
    <property type="protein sequence ID" value="KAF9462887.1"/>
    <property type="molecule type" value="Genomic_DNA"/>
</dbReference>
<feature type="region of interest" description="Disordered" evidence="2">
    <location>
        <begin position="1"/>
        <end position="30"/>
    </location>
</feature>
<gene>
    <name evidence="3" type="ORF">BDZ94DRAFT_1260097</name>
</gene>
<dbReference type="OrthoDB" id="270284at2759"/>
<proteinExistence type="inferred from homology"/>
<reference evidence="3" key="1">
    <citation type="submission" date="2020-11" db="EMBL/GenBank/DDBJ databases">
        <authorList>
            <consortium name="DOE Joint Genome Institute"/>
            <person name="Ahrendt S."/>
            <person name="Riley R."/>
            <person name="Andreopoulos W."/>
            <person name="Labutti K."/>
            <person name="Pangilinan J."/>
            <person name="Ruiz-Duenas F.J."/>
            <person name="Barrasa J.M."/>
            <person name="Sanchez-Garcia M."/>
            <person name="Camarero S."/>
            <person name="Miyauchi S."/>
            <person name="Serrano A."/>
            <person name="Linde D."/>
            <person name="Babiker R."/>
            <person name="Drula E."/>
            <person name="Ayuso-Fernandez I."/>
            <person name="Pacheco R."/>
            <person name="Padilla G."/>
            <person name="Ferreira P."/>
            <person name="Barriuso J."/>
            <person name="Kellner H."/>
            <person name="Castanera R."/>
            <person name="Alfaro M."/>
            <person name="Ramirez L."/>
            <person name="Pisabarro A.G."/>
            <person name="Kuo A."/>
            <person name="Tritt A."/>
            <person name="Lipzen A."/>
            <person name="He G."/>
            <person name="Yan M."/>
            <person name="Ng V."/>
            <person name="Cullen D."/>
            <person name="Martin F."/>
            <person name="Rosso M.-N."/>
            <person name="Henrissat B."/>
            <person name="Hibbett D."/>
            <person name="Martinez A.T."/>
            <person name="Grigoriev I.V."/>
        </authorList>
    </citation>
    <scope>NUCLEOTIDE SEQUENCE</scope>
    <source>
        <strain evidence="3">CBS 247.69</strain>
    </source>
</reference>
<evidence type="ECO:0000256" key="1">
    <source>
        <dbReference type="ARBA" id="ARBA00034127"/>
    </source>
</evidence>
<evidence type="ECO:0000313" key="4">
    <source>
        <dbReference type="Proteomes" id="UP000807353"/>
    </source>
</evidence>
<evidence type="ECO:0008006" key="5">
    <source>
        <dbReference type="Google" id="ProtNLM"/>
    </source>
</evidence>
<dbReference type="Gene3D" id="1.20.1440.170">
    <property type="entry name" value="Translation machinery-associated protein 16-like"/>
    <property type="match status" value="1"/>
</dbReference>
<dbReference type="InterPro" id="IPR021346">
    <property type="entry name" value="Tma16"/>
</dbReference>
<comment type="caution">
    <text evidence="3">The sequence shown here is derived from an EMBL/GenBank/DDBJ whole genome shotgun (WGS) entry which is preliminary data.</text>
</comment>
<accession>A0A9P5Y3M1</accession>
<comment type="similarity">
    <text evidence="1">Belongs to the TMA16 family.</text>
</comment>
<dbReference type="AlphaFoldDB" id="A0A9P5Y3M1"/>
<dbReference type="GO" id="GO:0005634">
    <property type="term" value="C:nucleus"/>
    <property type="evidence" value="ECO:0007669"/>
    <property type="project" value="TreeGrafter"/>
</dbReference>
<protein>
    <recommendedName>
        <fullName evidence="5">Translation machinery-associated protein 16</fullName>
    </recommendedName>
</protein>